<dbReference type="InterPro" id="IPR011009">
    <property type="entry name" value="Kinase-like_dom_sf"/>
</dbReference>
<dbReference type="InterPro" id="IPR001060">
    <property type="entry name" value="FCH_dom"/>
</dbReference>
<dbReference type="SUPFAM" id="SSF55550">
    <property type="entry name" value="SH2 domain"/>
    <property type="match status" value="1"/>
</dbReference>
<organism evidence="18 19">
    <name type="scientific">Hydra vulgaris</name>
    <name type="common">Hydra</name>
    <name type="synonym">Hydra attenuata</name>
    <dbReference type="NCBI Taxonomy" id="6087"/>
    <lineage>
        <taxon>Eukaryota</taxon>
        <taxon>Metazoa</taxon>
        <taxon>Cnidaria</taxon>
        <taxon>Hydrozoa</taxon>
        <taxon>Hydroidolina</taxon>
        <taxon>Anthoathecata</taxon>
        <taxon>Aplanulata</taxon>
        <taxon>Hydridae</taxon>
        <taxon>Hydra</taxon>
    </lineage>
</organism>
<dbReference type="EC" id="2.7.10.2" evidence="9"/>
<dbReference type="InterPro" id="IPR000980">
    <property type="entry name" value="SH2"/>
</dbReference>
<evidence type="ECO:0000313" key="19">
    <source>
        <dbReference type="RefSeq" id="XP_065662082.1"/>
    </source>
</evidence>
<dbReference type="InterPro" id="IPR027267">
    <property type="entry name" value="AH/BAR_dom_sf"/>
</dbReference>
<evidence type="ECO:0000256" key="6">
    <source>
        <dbReference type="ARBA" id="ARBA00023054"/>
    </source>
</evidence>
<keyword evidence="10" id="KW-0727">SH2 domain</keyword>
<evidence type="ECO:0000256" key="8">
    <source>
        <dbReference type="ARBA" id="ARBA00051245"/>
    </source>
</evidence>
<dbReference type="Gene3D" id="3.30.505.10">
    <property type="entry name" value="SH2 domain"/>
    <property type="match status" value="1"/>
</dbReference>
<evidence type="ECO:0000256" key="10">
    <source>
        <dbReference type="PROSITE-ProRule" id="PRU00191"/>
    </source>
</evidence>
<dbReference type="SMART" id="SM00220">
    <property type="entry name" value="S_TKc"/>
    <property type="match status" value="1"/>
</dbReference>
<gene>
    <name evidence="19" type="primary">LOC100192292</name>
</gene>
<dbReference type="SUPFAM" id="SSF103657">
    <property type="entry name" value="BAR/IMD domain-like"/>
    <property type="match status" value="1"/>
</dbReference>
<dbReference type="InterPro" id="IPR008266">
    <property type="entry name" value="Tyr_kinase_AS"/>
</dbReference>
<dbReference type="InterPro" id="IPR020635">
    <property type="entry name" value="Tyr_kinase_cat_dom"/>
</dbReference>
<feature type="domain" description="Protein kinase" evidence="16">
    <location>
        <begin position="602"/>
        <end position="864"/>
    </location>
</feature>
<dbReference type="GO" id="GO:0016301">
    <property type="term" value="F:kinase activity"/>
    <property type="evidence" value="ECO:0007669"/>
    <property type="project" value="UniProtKB-KW"/>
</dbReference>
<protein>
    <recommendedName>
        <fullName evidence="9">Tyrosine-protein kinase</fullName>
        <ecNumber evidence="9">2.7.10.2</ecNumber>
    </recommendedName>
</protein>
<dbReference type="Proteomes" id="UP001652625">
    <property type="component" value="Chromosome 09"/>
</dbReference>
<dbReference type="InterPro" id="IPR017441">
    <property type="entry name" value="Protein_kinase_ATP_BS"/>
</dbReference>
<evidence type="ECO:0000256" key="2">
    <source>
        <dbReference type="ARBA" id="ARBA00022679"/>
    </source>
</evidence>
<evidence type="ECO:0000256" key="9">
    <source>
        <dbReference type="PIRNR" id="PIRNR000632"/>
    </source>
</evidence>
<keyword evidence="2 9" id="KW-0808">Transferase</keyword>
<evidence type="ECO:0000259" key="15">
    <source>
        <dbReference type="PROSITE" id="PS50001"/>
    </source>
</evidence>
<accession>A0ABM4CK00</accession>
<dbReference type="PROSITE" id="PS51741">
    <property type="entry name" value="F_BAR"/>
    <property type="match status" value="1"/>
</dbReference>
<name>A0ABM4CK00_HYDVU</name>
<dbReference type="RefSeq" id="XP_065662082.1">
    <property type="nucleotide sequence ID" value="XM_065806010.1"/>
</dbReference>
<comment type="similarity">
    <text evidence="9">Belongs to the protein kinase superfamily. Tyr protein kinase family. Fes/fps subfamily.</text>
</comment>
<evidence type="ECO:0000256" key="3">
    <source>
        <dbReference type="ARBA" id="ARBA00022741"/>
    </source>
</evidence>
<dbReference type="InterPro" id="IPR036860">
    <property type="entry name" value="SH2_dom_sf"/>
</dbReference>
<keyword evidence="5 9" id="KW-0067">ATP-binding</keyword>
<comment type="catalytic activity">
    <reaction evidence="8 9">
        <text>L-tyrosyl-[protein] + ATP = O-phospho-L-tyrosyl-[protein] + ADP + H(+)</text>
        <dbReference type="Rhea" id="RHEA:10596"/>
        <dbReference type="Rhea" id="RHEA-COMP:10136"/>
        <dbReference type="Rhea" id="RHEA-COMP:20101"/>
        <dbReference type="ChEBI" id="CHEBI:15378"/>
        <dbReference type="ChEBI" id="CHEBI:30616"/>
        <dbReference type="ChEBI" id="CHEBI:46858"/>
        <dbReference type="ChEBI" id="CHEBI:61978"/>
        <dbReference type="ChEBI" id="CHEBI:456216"/>
        <dbReference type="EC" id="2.7.10.2"/>
    </reaction>
</comment>
<feature type="coiled-coil region" evidence="13">
    <location>
        <begin position="325"/>
        <end position="352"/>
    </location>
</feature>
<dbReference type="InterPro" id="IPR001245">
    <property type="entry name" value="Ser-Thr/Tyr_kinase_cat_dom"/>
</dbReference>
<dbReference type="PROSITE" id="PS00109">
    <property type="entry name" value="PROTEIN_KINASE_TYR"/>
    <property type="match status" value="1"/>
</dbReference>
<dbReference type="Pfam" id="PF00017">
    <property type="entry name" value="SH2"/>
    <property type="match status" value="1"/>
</dbReference>
<sequence>MPDFQNNSFFSEVDSEKESFSFYLEGKNGLEYVEMLSKEEIKLLEQMEDYVSKRYKLDLEYATKLGKLHEKFTFNNNVNGNLKGSLIEKAWRMYITESENKAISISNLVKQLNLQTLPQIKLLLMSKKEMCGNFSSLKARMDRDFDVSAEEVNRLCNGYKDSLKKASVTKERLNKIDSKNLKDWQKEKKNFDQTSQRLHMTHNEYCLSIAAVNEHQKEYHKNLVPFLLNSVQDIQVEYVEPWKEILLSLQSSTSWCRQEFIISENEIQQSIAIIKPTDEYKGFLNSYNKLPMPDTSYLFDDRLVSDESVTSGLTKDTIAVNDLTHKQLVSKKNKIEDDISKMEESVDIKKKNSQEEETALKNMQADKNNNLRIRVDQRFRYHNLNFEIEEVKCKLNMHQVQLNIITEAIQLVGENGPPCYSALLSPSSNNENDNDEKKRRKTFPNLLGRLRSKNEINDVNNVENNNQISNDLSDSSESQISYDQPIESLNLSPWFHGNIDRVTISRLLKHDGDFIVREKSDNSGTNVLSVLWKGSIKHFILKANDKGLYTLEGESFSSINALITYHHERRSVIQSSTGIILMNSVNRIFMDGDDYIVPQDDVQLKCRLGGGHFGDVYKGVLRSKQIMLAVKTCKENVSDVIKKQFLEEAEIMKTCMHKNVLKLIGVCRDKEPYYILLELCDKGDLLALLKKEGPNFTQMRLFDMSMDIARGMAYLEQKQIIHRDLAARNCLVTNDYDVKISDFGMSREEDDEGTYTIQTTKEIPFKWCAPEVWLDTKYSTKTDVWSYGVTLYEIYSLGQQPYPGWTNKQAREEINAGYRMPSPAKTPLEVYELMRKCWHFSDIERPSFSDIINILEKIKLHIFKMNFFK</sequence>
<dbReference type="InterPro" id="IPR031160">
    <property type="entry name" value="F_BAR_dom"/>
</dbReference>
<dbReference type="PROSITE" id="PS50001">
    <property type="entry name" value="SH2"/>
    <property type="match status" value="1"/>
</dbReference>
<dbReference type="PRINTS" id="PR00109">
    <property type="entry name" value="TYRKINASE"/>
</dbReference>
<keyword evidence="1" id="KW-0597">Phosphoprotein</keyword>
<feature type="domain" description="SH2" evidence="15">
    <location>
        <begin position="494"/>
        <end position="585"/>
    </location>
</feature>
<dbReference type="SUPFAM" id="SSF56112">
    <property type="entry name" value="Protein kinase-like (PK-like)"/>
    <property type="match status" value="1"/>
</dbReference>
<dbReference type="Pfam" id="PF00611">
    <property type="entry name" value="FCH"/>
    <property type="match status" value="1"/>
</dbReference>
<dbReference type="InterPro" id="IPR050198">
    <property type="entry name" value="Non-receptor_tyrosine_kinases"/>
</dbReference>
<evidence type="ECO:0000256" key="12">
    <source>
        <dbReference type="PROSITE-ProRule" id="PRU10141"/>
    </source>
</evidence>
<proteinExistence type="inferred from homology"/>
<evidence type="ECO:0000259" key="17">
    <source>
        <dbReference type="PROSITE" id="PS51741"/>
    </source>
</evidence>
<keyword evidence="4 9" id="KW-0418">Kinase</keyword>
<keyword evidence="6 11" id="KW-0175">Coiled coil</keyword>
<feature type="region of interest" description="Disordered" evidence="14">
    <location>
        <begin position="422"/>
        <end position="444"/>
    </location>
</feature>
<dbReference type="PROSITE" id="PS00107">
    <property type="entry name" value="PROTEIN_KINASE_ATP"/>
    <property type="match status" value="1"/>
</dbReference>
<dbReference type="GeneID" id="100192292"/>
<evidence type="ECO:0000313" key="18">
    <source>
        <dbReference type="Proteomes" id="UP001652625"/>
    </source>
</evidence>
<dbReference type="InterPro" id="IPR016250">
    <property type="entry name" value="Tyr-prot_kinase_Fes/Fps"/>
</dbReference>
<evidence type="ECO:0000256" key="11">
    <source>
        <dbReference type="PROSITE-ProRule" id="PRU01077"/>
    </source>
</evidence>
<dbReference type="PROSITE" id="PS50011">
    <property type="entry name" value="PROTEIN_KINASE_DOM"/>
    <property type="match status" value="1"/>
</dbReference>
<reference evidence="19" key="1">
    <citation type="submission" date="2025-08" db="UniProtKB">
        <authorList>
            <consortium name="RefSeq"/>
        </authorList>
    </citation>
    <scope>IDENTIFICATION</scope>
</reference>
<keyword evidence="3 9" id="KW-0547">Nucleotide-binding</keyword>
<dbReference type="CDD" id="cd10361">
    <property type="entry name" value="SH2_Fps_family"/>
    <property type="match status" value="1"/>
</dbReference>
<evidence type="ECO:0000256" key="14">
    <source>
        <dbReference type="SAM" id="MobiDB-lite"/>
    </source>
</evidence>
<dbReference type="SMART" id="SM00055">
    <property type="entry name" value="FCH"/>
    <property type="match status" value="1"/>
</dbReference>
<evidence type="ECO:0000256" key="7">
    <source>
        <dbReference type="ARBA" id="ARBA00023137"/>
    </source>
</evidence>
<evidence type="ECO:0000259" key="16">
    <source>
        <dbReference type="PROSITE" id="PS50011"/>
    </source>
</evidence>
<dbReference type="Pfam" id="PF07714">
    <property type="entry name" value="PK_Tyr_Ser-Thr"/>
    <property type="match status" value="1"/>
</dbReference>
<dbReference type="SMART" id="SM00252">
    <property type="entry name" value="SH2"/>
    <property type="match status" value="1"/>
</dbReference>
<dbReference type="PRINTS" id="PR00401">
    <property type="entry name" value="SH2DOMAIN"/>
</dbReference>
<evidence type="ECO:0000256" key="5">
    <source>
        <dbReference type="ARBA" id="ARBA00022840"/>
    </source>
</evidence>
<dbReference type="InterPro" id="IPR000719">
    <property type="entry name" value="Prot_kinase_dom"/>
</dbReference>
<feature type="binding site" evidence="12">
    <location>
        <position position="631"/>
    </location>
    <ligand>
        <name>ATP</name>
        <dbReference type="ChEBI" id="CHEBI:30616"/>
    </ligand>
</feature>
<feature type="domain" description="F-BAR" evidence="17">
    <location>
        <begin position="18"/>
        <end position="279"/>
    </location>
</feature>
<dbReference type="InterPro" id="IPR035849">
    <property type="entry name" value="Fes/Fps/Fer_SH2"/>
</dbReference>
<evidence type="ECO:0000256" key="13">
    <source>
        <dbReference type="SAM" id="Coils"/>
    </source>
</evidence>
<dbReference type="Gene3D" id="1.10.510.10">
    <property type="entry name" value="Transferase(Phosphotransferase) domain 1"/>
    <property type="match status" value="1"/>
</dbReference>
<evidence type="ECO:0000256" key="4">
    <source>
        <dbReference type="ARBA" id="ARBA00022777"/>
    </source>
</evidence>
<dbReference type="PIRSF" id="PIRSF000632">
    <property type="entry name" value="TyrPK_fps"/>
    <property type="match status" value="1"/>
</dbReference>
<dbReference type="CDD" id="cd00192">
    <property type="entry name" value="PTKc"/>
    <property type="match status" value="1"/>
</dbReference>
<dbReference type="Gene3D" id="3.30.200.20">
    <property type="entry name" value="Phosphorylase Kinase, domain 1"/>
    <property type="match status" value="1"/>
</dbReference>
<keyword evidence="7 9" id="KW-0829">Tyrosine-protein kinase</keyword>
<keyword evidence="18" id="KW-1185">Reference proteome</keyword>
<dbReference type="Gene3D" id="1.20.1270.60">
    <property type="entry name" value="Arfaptin homology (AH) domain/BAR domain"/>
    <property type="match status" value="1"/>
</dbReference>
<evidence type="ECO:0000256" key="1">
    <source>
        <dbReference type="ARBA" id="ARBA00022553"/>
    </source>
</evidence>
<dbReference type="PANTHER" id="PTHR24418">
    <property type="entry name" value="TYROSINE-PROTEIN KINASE"/>
    <property type="match status" value="1"/>
</dbReference>
<dbReference type="SMART" id="SM00219">
    <property type="entry name" value="TyrKc"/>
    <property type="match status" value="1"/>
</dbReference>